<dbReference type="AlphaFoldDB" id="A0A0G9AJ19"/>
<dbReference type="EMBL" id="JAAGYU010000066">
    <property type="protein sequence ID" value="NEL77491.1"/>
    <property type="molecule type" value="Genomic_DNA"/>
</dbReference>
<accession>A0A0G9AJ19</accession>
<evidence type="ECO:0000313" key="4">
    <source>
        <dbReference type="Proteomes" id="UP000035369"/>
    </source>
</evidence>
<name>A0A0G9AJ19_XANPE</name>
<gene>
    <name evidence="3" type="ORF">DB769_04320</name>
    <name evidence="2" type="ORF">G3W61_14725</name>
    <name evidence="1" type="ORF">XP315_13040</name>
</gene>
<dbReference type="RefSeq" id="WP_008572745.1">
    <property type="nucleotide sequence ID" value="NZ_CP018475.1"/>
</dbReference>
<evidence type="ECO:0000313" key="5">
    <source>
        <dbReference type="Proteomes" id="UP000289372"/>
    </source>
</evidence>
<evidence type="ECO:0000313" key="3">
    <source>
        <dbReference type="EMBL" id="RXD56105.1"/>
    </source>
</evidence>
<keyword evidence="4" id="KW-1185">Reference proteome</keyword>
<comment type="caution">
    <text evidence="2">The sequence shown here is derived from an EMBL/GenBank/DDBJ whole genome shotgun (WGS) entry which is preliminary data.</text>
</comment>
<dbReference type="Pfam" id="PF10109">
    <property type="entry name" value="Phage_TAC_7"/>
    <property type="match status" value="1"/>
</dbReference>
<proteinExistence type="predicted"/>
<sequence length="100" mass="10716">MTPTFSPAISLDQPITRGEQTITDLKVRKPGAGELRGLKLTDVLQLDVTALATLLPRISSPTLTTADVNAMDPADLLAVGQEVQVFFLPKAQREADFPTA</sequence>
<dbReference type="EMBL" id="PUUL01000022">
    <property type="protein sequence ID" value="RXD56105.1"/>
    <property type="molecule type" value="Genomic_DNA"/>
</dbReference>
<dbReference type="Proteomes" id="UP000471082">
    <property type="component" value="Unassembled WGS sequence"/>
</dbReference>
<evidence type="ECO:0000313" key="1">
    <source>
        <dbReference type="EMBL" id="KLC05253.1"/>
    </source>
</evidence>
<dbReference type="EMBL" id="JZUY01000041">
    <property type="protein sequence ID" value="KLC05253.1"/>
    <property type="molecule type" value="Genomic_DNA"/>
</dbReference>
<dbReference type="Proteomes" id="UP000035369">
    <property type="component" value="Unassembled WGS sequence"/>
</dbReference>
<evidence type="ECO:0000313" key="6">
    <source>
        <dbReference type="Proteomes" id="UP000471082"/>
    </source>
</evidence>
<protein>
    <submittedName>
        <fullName evidence="2">Phage tail assembly protein</fullName>
    </submittedName>
    <submittedName>
        <fullName evidence="1">Tail protein</fullName>
    </submittedName>
</protein>
<reference evidence="2 6" key="3">
    <citation type="submission" date="2019-11" db="EMBL/GenBank/DDBJ databases">
        <title>Genome-resolved metagenomics to study the prevalence of co-infection and intraspecific heterogeneity among plant pathogen metapopulations.</title>
        <authorList>
            <person name="Newberry E."/>
            <person name="Bhandari R."/>
            <person name="Kemble J."/>
            <person name="Sikora E."/>
            <person name="Potnis N."/>
        </authorList>
    </citation>
    <scope>NUCLEOTIDE SEQUENCE [LARGE SCALE GENOMIC DNA]</scope>
    <source>
        <strain evidence="2">Xp_Tom_Tuscaloosa_18b</strain>
    </source>
</reference>
<dbReference type="Proteomes" id="UP000289372">
    <property type="component" value="Unassembled WGS sequence"/>
</dbReference>
<dbReference type="InterPro" id="IPR019289">
    <property type="entry name" value="Phage_tail_E/E"/>
</dbReference>
<dbReference type="GeneID" id="61776315"/>
<dbReference type="KEGG" id="xpe:BJD13_20120"/>
<organism evidence="2 6">
    <name type="scientific">Xanthomonas perforans</name>
    <dbReference type="NCBI Taxonomy" id="442694"/>
    <lineage>
        <taxon>Bacteria</taxon>
        <taxon>Pseudomonadati</taxon>
        <taxon>Pseudomonadota</taxon>
        <taxon>Gammaproteobacteria</taxon>
        <taxon>Lysobacterales</taxon>
        <taxon>Lysobacteraceae</taxon>
        <taxon>Xanthomonas</taxon>
    </lineage>
</organism>
<reference evidence="3 5" key="2">
    <citation type="submission" date="2018-02" db="EMBL/GenBank/DDBJ databases">
        <title>Characterization of Xanthomonas diversity in transplant houses and field plants.</title>
        <authorList>
            <person name="Abrahamian P."/>
            <person name="Timilsina S."/>
            <person name="Minsavage G.V."/>
            <person name="Goss E.M."/>
            <person name="Jones J.B."/>
            <person name="Vallad G.E."/>
        </authorList>
    </citation>
    <scope>NUCLEOTIDE SEQUENCE [LARGE SCALE GENOMIC DNA]</scope>
    <source>
        <strain evidence="3 5">GEV2132</strain>
    </source>
</reference>
<reference evidence="1 4" key="1">
    <citation type="submission" date="2015-02" db="EMBL/GenBank/DDBJ databases">
        <title>Whole genome sequencing of multiple isolates of three species of pepper and tomato-infecting xanthomonads reveals genetic diversity in field strains and pinpoints effectors responsible for host specificity.</title>
        <authorList>
            <person name="Schwartz A."/>
            <person name="Dahlbeck D."/>
            <person name="Staskawicz B."/>
            <person name="Bart R."/>
            <person name="Potnis N."/>
            <person name="Minsavage G."/>
            <person name="Timilsina S."/>
            <person name="Goss E."/>
            <person name="Jones J."/>
            <person name="Vallad G."/>
            <person name="Barak J."/>
            <person name="Miller S."/>
            <person name="Ritchie D."/>
            <person name="Martins J.Jr."/>
            <person name="Patane J.S."/>
            <person name="Setubal J.C."/>
        </authorList>
    </citation>
    <scope>NUCLEOTIDE SEQUENCE [LARGE SCALE GENOMIC DNA]</scope>
    <source>
        <strain evidence="1 4">Xp3-15</strain>
    </source>
</reference>
<evidence type="ECO:0000313" key="2">
    <source>
        <dbReference type="EMBL" id="NEL77491.1"/>
    </source>
</evidence>